<reference evidence="3" key="1">
    <citation type="journal article" date="2014" name="Science">
        <title>Ancient hybridizations among the ancestral genomes of bread wheat.</title>
        <authorList>
            <consortium name="International Wheat Genome Sequencing Consortium,"/>
            <person name="Marcussen T."/>
            <person name="Sandve S.R."/>
            <person name="Heier L."/>
            <person name="Spannagl M."/>
            <person name="Pfeifer M."/>
            <person name="Jakobsen K.S."/>
            <person name="Wulff B.B."/>
            <person name="Steuernagel B."/>
            <person name="Mayer K.F."/>
            <person name="Olsen O.A."/>
        </authorList>
    </citation>
    <scope>NUCLEOTIDE SEQUENCE [LARGE SCALE GENOMIC DNA]</scope>
    <source>
        <strain evidence="3">cv. AL8/78</strain>
    </source>
</reference>
<keyword evidence="3" id="KW-1185">Reference proteome</keyword>
<dbReference type="EnsemblPlants" id="AET5Gv21047100.8">
    <property type="protein sequence ID" value="AET5Gv21047100.8"/>
    <property type="gene ID" value="AET5Gv21047100"/>
</dbReference>
<accession>A0A453M4X5</accession>
<reference evidence="2" key="5">
    <citation type="journal article" date="2021" name="G3 (Bethesda)">
        <title>Aegilops tauschii genome assembly Aet v5.0 features greater sequence contiguity and improved annotation.</title>
        <authorList>
            <person name="Wang L."/>
            <person name="Zhu T."/>
            <person name="Rodriguez J.C."/>
            <person name="Deal K.R."/>
            <person name="Dubcovsky J."/>
            <person name="McGuire P.E."/>
            <person name="Lux T."/>
            <person name="Spannagl M."/>
            <person name="Mayer K.F.X."/>
            <person name="Baldrich P."/>
            <person name="Meyers B.C."/>
            <person name="Huo N."/>
            <person name="Gu Y.Q."/>
            <person name="Zhou H."/>
            <person name="Devos K.M."/>
            <person name="Bennetzen J.L."/>
            <person name="Unver T."/>
            <person name="Budak H."/>
            <person name="Gulick P.J."/>
            <person name="Galiba G."/>
            <person name="Kalapos B."/>
            <person name="Nelson D.R."/>
            <person name="Li P."/>
            <person name="You F.M."/>
            <person name="Luo M.C."/>
            <person name="Dvorak J."/>
        </authorList>
    </citation>
    <scope>NUCLEOTIDE SEQUENCE [LARGE SCALE GENOMIC DNA]</scope>
    <source>
        <strain evidence="2">cv. AL8/78</strain>
    </source>
</reference>
<feature type="compositionally biased region" description="Basic residues" evidence="1">
    <location>
        <begin position="102"/>
        <end position="111"/>
    </location>
</feature>
<evidence type="ECO:0000256" key="1">
    <source>
        <dbReference type="SAM" id="MobiDB-lite"/>
    </source>
</evidence>
<evidence type="ECO:0000313" key="3">
    <source>
        <dbReference type="Proteomes" id="UP000015105"/>
    </source>
</evidence>
<feature type="compositionally biased region" description="Basic residues" evidence="1">
    <location>
        <begin position="42"/>
        <end position="52"/>
    </location>
</feature>
<reference evidence="3" key="2">
    <citation type="journal article" date="2017" name="Nat. Plants">
        <title>The Aegilops tauschii genome reveals multiple impacts of transposons.</title>
        <authorList>
            <person name="Zhao G."/>
            <person name="Zou C."/>
            <person name="Li K."/>
            <person name="Wang K."/>
            <person name="Li T."/>
            <person name="Gao L."/>
            <person name="Zhang X."/>
            <person name="Wang H."/>
            <person name="Yang Z."/>
            <person name="Liu X."/>
            <person name="Jiang W."/>
            <person name="Mao L."/>
            <person name="Kong X."/>
            <person name="Jiao Y."/>
            <person name="Jia J."/>
        </authorList>
    </citation>
    <scope>NUCLEOTIDE SEQUENCE [LARGE SCALE GENOMIC DNA]</scope>
    <source>
        <strain evidence="3">cv. AL8/78</strain>
    </source>
</reference>
<proteinExistence type="predicted"/>
<sequence length="128" mass="13994">MNKQAGAHSSRAELAVFFFPLHPPIRHAKTSRCALSATAPRRWARQNPHHHPPPPPAQRSGPVFKHDPRPRPPLLPRFPSVRNKPTPAADPVPNGYSSSDHHHAHANRHRHAAEARVPAGPDARGGGV</sequence>
<reference evidence="2" key="4">
    <citation type="submission" date="2019-03" db="UniProtKB">
        <authorList>
            <consortium name="EnsemblPlants"/>
        </authorList>
    </citation>
    <scope>IDENTIFICATION</scope>
</reference>
<name>A0A453M4X5_AEGTS</name>
<dbReference type="Gramene" id="AET5Gv21047100.8">
    <property type="protein sequence ID" value="AET5Gv21047100.8"/>
    <property type="gene ID" value="AET5Gv21047100"/>
</dbReference>
<organism evidence="2 3">
    <name type="scientific">Aegilops tauschii subsp. strangulata</name>
    <name type="common">Goatgrass</name>
    <dbReference type="NCBI Taxonomy" id="200361"/>
    <lineage>
        <taxon>Eukaryota</taxon>
        <taxon>Viridiplantae</taxon>
        <taxon>Streptophyta</taxon>
        <taxon>Embryophyta</taxon>
        <taxon>Tracheophyta</taxon>
        <taxon>Spermatophyta</taxon>
        <taxon>Magnoliopsida</taxon>
        <taxon>Liliopsida</taxon>
        <taxon>Poales</taxon>
        <taxon>Poaceae</taxon>
        <taxon>BOP clade</taxon>
        <taxon>Pooideae</taxon>
        <taxon>Triticodae</taxon>
        <taxon>Triticeae</taxon>
        <taxon>Triticinae</taxon>
        <taxon>Aegilops</taxon>
    </lineage>
</organism>
<protein>
    <submittedName>
        <fullName evidence="2">Uncharacterized protein</fullName>
    </submittedName>
</protein>
<reference evidence="2" key="3">
    <citation type="journal article" date="2017" name="Nature">
        <title>Genome sequence of the progenitor of the wheat D genome Aegilops tauschii.</title>
        <authorList>
            <person name="Luo M.C."/>
            <person name="Gu Y.Q."/>
            <person name="Puiu D."/>
            <person name="Wang H."/>
            <person name="Twardziok S.O."/>
            <person name="Deal K.R."/>
            <person name="Huo N."/>
            <person name="Zhu T."/>
            <person name="Wang L."/>
            <person name="Wang Y."/>
            <person name="McGuire P.E."/>
            <person name="Liu S."/>
            <person name="Long H."/>
            <person name="Ramasamy R.K."/>
            <person name="Rodriguez J.C."/>
            <person name="Van S.L."/>
            <person name="Yuan L."/>
            <person name="Wang Z."/>
            <person name="Xia Z."/>
            <person name="Xiao L."/>
            <person name="Anderson O.D."/>
            <person name="Ouyang S."/>
            <person name="Liang Y."/>
            <person name="Zimin A.V."/>
            <person name="Pertea G."/>
            <person name="Qi P."/>
            <person name="Bennetzen J.L."/>
            <person name="Dai X."/>
            <person name="Dawson M.W."/>
            <person name="Muller H.G."/>
            <person name="Kugler K."/>
            <person name="Rivarola-Duarte L."/>
            <person name="Spannagl M."/>
            <person name="Mayer K.F.X."/>
            <person name="Lu F.H."/>
            <person name="Bevan M.W."/>
            <person name="Leroy P."/>
            <person name="Li P."/>
            <person name="You F.M."/>
            <person name="Sun Q."/>
            <person name="Liu Z."/>
            <person name="Lyons E."/>
            <person name="Wicker T."/>
            <person name="Salzberg S.L."/>
            <person name="Devos K.M."/>
            <person name="Dvorak J."/>
        </authorList>
    </citation>
    <scope>NUCLEOTIDE SEQUENCE [LARGE SCALE GENOMIC DNA]</scope>
    <source>
        <strain evidence="2">cv. AL8/78</strain>
    </source>
</reference>
<feature type="region of interest" description="Disordered" evidence="1">
    <location>
        <begin position="30"/>
        <end position="128"/>
    </location>
</feature>
<dbReference type="Proteomes" id="UP000015105">
    <property type="component" value="Chromosome 5D"/>
</dbReference>
<dbReference type="AlphaFoldDB" id="A0A453M4X5"/>
<evidence type="ECO:0000313" key="2">
    <source>
        <dbReference type="EnsemblPlants" id="AET5Gv21047100.8"/>
    </source>
</evidence>